<dbReference type="SUPFAM" id="SSF55550">
    <property type="entry name" value="SH2 domain"/>
    <property type="match status" value="1"/>
</dbReference>
<protein>
    <submittedName>
        <fullName evidence="6">SH2 domain-containing protein</fullName>
    </submittedName>
</protein>
<gene>
    <name evidence="4" type="ORF">TASK_LOCUS1807</name>
</gene>
<reference evidence="6" key="1">
    <citation type="submission" date="2017-02" db="UniProtKB">
        <authorList>
            <consortium name="WormBaseParasite"/>
        </authorList>
    </citation>
    <scope>IDENTIFICATION</scope>
</reference>
<keyword evidence="1" id="KW-0727">SH2 domain</keyword>
<feature type="region of interest" description="Disordered" evidence="2">
    <location>
        <begin position="75"/>
        <end position="97"/>
    </location>
</feature>
<sequence>MSELDAEVVHEHICSFEQGIDDISDALLRPKGNSGVQVSLPMSTCNDVSPSTIVSIPSTGHILLNEEKTLPLKIIPRRTPPTSPPPSSTGTNVSRFSSEVRTRISQFEDLDRQALDWRAVRLRVRHREEEHRRVVGAARRSLNLDVHVGGGECAPSVTSGVPSAKLTTTLSGQRLTRNSKKPSITDLVQACTANSRHGVTSASAILEASLVACLPQYNGDGDGDGTSTTNHYGTMNRLQATFGAEAIMEWFQEYEAPYLLRYTFRDRDVLQIPTWFHGPLKRLRTEALLQSRPGNSFLVRISDSFLGYIVSHIASSGACIHVFLHLLKPLKTSTEDVGNRKEEELQNGSSDGDPRFYHLQGQQRFFPSLTQLVEFYKDHSIVDGKKDREEGLYLQHPVGQSFPPVASTSPSAVASFSPPFADYFAFLFHRNNEDAVTAF</sequence>
<feature type="compositionally biased region" description="Basic and acidic residues" evidence="2">
    <location>
        <begin position="335"/>
        <end position="344"/>
    </location>
</feature>
<dbReference type="SMART" id="SM00252">
    <property type="entry name" value="SH2"/>
    <property type="match status" value="1"/>
</dbReference>
<dbReference type="Proteomes" id="UP000282613">
    <property type="component" value="Unassembled WGS sequence"/>
</dbReference>
<feature type="compositionally biased region" description="Pro residues" evidence="2">
    <location>
        <begin position="78"/>
        <end position="87"/>
    </location>
</feature>
<feature type="domain" description="SH2" evidence="3">
    <location>
        <begin position="275"/>
        <end position="398"/>
    </location>
</feature>
<evidence type="ECO:0000259" key="3">
    <source>
        <dbReference type="PROSITE" id="PS50001"/>
    </source>
</evidence>
<dbReference type="PROSITE" id="PS50001">
    <property type="entry name" value="SH2"/>
    <property type="match status" value="1"/>
</dbReference>
<dbReference type="AlphaFoldDB" id="A0A0R3VWL2"/>
<feature type="region of interest" description="Disordered" evidence="2">
    <location>
        <begin position="335"/>
        <end position="354"/>
    </location>
</feature>
<dbReference type="InterPro" id="IPR000980">
    <property type="entry name" value="SH2"/>
</dbReference>
<dbReference type="Gene3D" id="3.30.505.10">
    <property type="entry name" value="SH2 domain"/>
    <property type="match status" value="1"/>
</dbReference>
<accession>A0A0R3VWL2</accession>
<evidence type="ECO:0000313" key="6">
    <source>
        <dbReference type="WBParaSite" id="TASK_0000180601-mRNA-1"/>
    </source>
</evidence>
<organism evidence="6">
    <name type="scientific">Taenia asiatica</name>
    <name type="common">Asian tapeworm</name>
    <dbReference type="NCBI Taxonomy" id="60517"/>
    <lineage>
        <taxon>Eukaryota</taxon>
        <taxon>Metazoa</taxon>
        <taxon>Spiralia</taxon>
        <taxon>Lophotrochozoa</taxon>
        <taxon>Platyhelminthes</taxon>
        <taxon>Cestoda</taxon>
        <taxon>Eucestoda</taxon>
        <taxon>Cyclophyllidea</taxon>
        <taxon>Taeniidae</taxon>
        <taxon>Taenia</taxon>
    </lineage>
</organism>
<dbReference type="InterPro" id="IPR036860">
    <property type="entry name" value="SH2_dom_sf"/>
</dbReference>
<keyword evidence="5" id="KW-1185">Reference proteome</keyword>
<dbReference type="PANTHER" id="PTHR14388:SF17">
    <property type="entry name" value="SH2 DOMAIN-CONTAINING PROTEIN"/>
    <property type="match status" value="1"/>
</dbReference>
<dbReference type="EMBL" id="UYRS01000603">
    <property type="protein sequence ID" value="VDK23700.1"/>
    <property type="molecule type" value="Genomic_DNA"/>
</dbReference>
<evidence type="ECO:0000313" key="4">
    <source>
        <dbReference type="EMBL" id="VDK23700.1"/>
    </source>
</evidence>
<dbReference type="PRINTS" id="PR00401">
    <property type="entry name" value="SH2DOMAIN"/>
</dbReference>
<evidence type="ECO:0000256" key="1">
    <source>
        <dbReference type="PROSITE-ProRule" id="PRU00191"/>
    </source>
</evidence>
<name>A0A0R3VWL2_TAEAS</name>
<dbReference type="WBParaSite" id="TASK_0000180601-mRNA-1">
    <property type="protein sequence ID" value="TASK_0000180601-mRNA-1"/>
    <property type="gene ID" value="TASK_0000180601"/>
</dbReference>
<reference evidence="4 5" key="2">
    <citation type="submission" date="2018-11" db="EMBL/GenBank/DDBJ databases">
        <authorList>
            <consortium name="Pathogen Informatics"/>
        </authorList>
    </citation>
    <scope>NUCLEOTIDE SEQUENCE [LARGE SCALE GENOMIC DNA]</scope>
</reference>
<dbReference type="Pfam" id="PF00017">
    <property type="entry name" value="SH2"/>
    <property type="match status" value="1"/>
</dbReference>
<dbReference type="OrthoDB" id="10003345at2759"/>
<evidence type="ECO:0000313" key="5">
    <source>
        <dbReference type="Proteomes" id="UP000282613"/>
    </source>
</evidence>
<proteinExistence type="predicted"/>
<evidence type="ECO:0000256" key="2">
    <source>
        <dbReference type="SAM" id="MobiDB-lite"/>
    </source>
</evidence>
<dbReference type="PANTHER" id="PTHR14388">
    <property type="entry name" value="T CELL-SPECIFIC ADAPTER PROTEIN TSAD"/>
    <property type="match status" value="1"/>
</dbReference>
<dbReference type="GO" id="GO:0005737">
    <property type="term" value="C:cytoplasm"/>
    <property type="evidence" value="ECO:0007669"/>
    <property type="project" value="TreeGrafter"/>
</dbReference>
<dbReference type="STRING" id="60517.A0A0R3VWL2"/>